<accession>A0A4D4L7W2</accession>
<keyword evidence="2" id="KW-1185">Reference proteome</keyword>
<organism evidence="1 2">
    <name type="scientific">Streptomyces violaceusniger</name>
    <dbReference type="NCBI Taxonomy" id="68280"/>
    <lineage>
        <taxon>Bacteria</taxon>
        <taxon>Bacillati</taxon>
        <taxon>Actinomycetota</taxon>
        <taxon>Actinomycetes</taxon>
        <taxon>Kitasatosporales</taxon>
        <taxon>Streptomycetaceae</taxon>
        <taxon>Streptomyces</taxon>
        <taxon>Streptomyces violaceusniger group</taxon>
    </lineage>
</organism>
<sequence>MRPQRLLQPAERRAVEVVRRLVQQHHLGGGRDQTGEPEPGLLTARQTAEPPLVPDAAEPQAVQGLLHPGIRLIAAAGLERGEQIAVRGEHVGGAATEIRLQLAQPALHGAHLGEGGVHRVAHRVVRRQLGGLAEVADTAVGHRHHGAVVR</sequence>
<comment type="caution">
    <text evidence="1">The sequence shown here is derived from an EMBL/GenBank/DDBJ whole genome shotgun (WGS) entry which is preliminary data.</text>
</comment>
<gene>
    <name evidence="1" type="ORF">SVIO_078080</name>
</gene>
<proteinExistence type="predicted"/>
<dbReference type="AlphaFoldDB" id="A0A4D4L7W2"/>
<name>A0A4D4L7W2_STRVO</name>
<evidence type="ECO:0000313" key="1">
    <source>
        <dbReference type="EMBL" id="GDY57185.1"/>
    </source>
</evidence>
<dbReference type="AntiFam" id="ANF00142">
    <property type="entry name" value="Shadow ORF (opposite yadG)"/>
</dbReference>
<dbReference type="EMBL" id="BJHW01000001">
    <property type="protein sequence ID" value="GDY57185.1"/>
    <property type="molecule type" value="Genomic_DNA"/>
</dbReference>
<dbReference type="Proteomes" id="UP000301309">
    <property type="component" value="Unassembled WGS sequence"/>
</dbReference>
<reference evidence="1 2" key="1">
    <citation type="journal article" date="2020" name="Int. J. Syst. Evol. Microbiol.">
        <title>Reclassification of Streptomyces castelarensis and Streptomyces sporoclivatus as later heterotypic synonyms of Streptomyces antimycoticus.</title>
        <authorList>
            <person name="Komaki H."/>
            <person name="Tamura T."/>
        </authorList>
    </citation>
    <scope>NUCLEOTIDE SEQUENCE [LARGE SCALE GENOMIC DNA]</scope>
    <source>
        <strain evidence="1 2">NBRC 13459</strain>
    </source>
</reference>
<evidence type="ECO:0000313" key="2">
    <source>
        <dbReference type="Proteomes" id="UP000301309"/>
    </source>
</evidence>
<protein>
    <submittedName>
        <fullName evidence="1">Uncharacterized protein</fullName>
    </submittedName>
</protein>